<evidence type="ECO:0000313" key="2">
    <source>
        <dbReference type="Proteomes" id="UP000232418"/>
    </source>
</evidence>
<dbReference type="Proteomes" id="UP000232418">
    <property type="component" value="Segment"/>
</dbReference>
<accession>E5DE90</accession>
<sequence length="127" mass="14797">MFSLLIPIAALTQKVLGTFCGINSHLLLFISLLLLLNFIRMAPLIFTVLYSLIKDAIFVTLFFLIMNHITQIYNQLETLNRSLITYQRIRMLLPAENLSDTESRQRNLMNDGELLSRLRQVRRNISR</sequence>
<organism evidence="1 2">
    <name type="scientific">Chickpea chlorosis virus-B</name>
    <dbReference type="NCBI Taxonomy" id="887826"/>
    <lineage>
        <taxon>Viruses</taxon>
        <taxon>Monodnaviria</taxon>
        <taxon>Shotokuvirae</taxon>
        <taxon>Cressdnaviricota</taxon>
        <taxon>Repensiviricetes</taxon>
        <taxon>Geplafuvirales</taxon>
        <taxon>Geminiviridae</taxon>
        <taxon>Mastrevirus</taxon>
        <taxon>Mastrevirus cicerosis</taxon>
        <taxon>Chickpea chlorosis virus</taxon>
    </lineage>
</organism>
<proteinExistence type="predicted"/>
<name>E5DE90_9GEMI</name>
<dbReference type="EMBL" id="GU256531">
    <property type="protein sequence ID" value="ADQ52692.1"/>
    <property type="molecule type" value="Genomic_DNA"/>
</dbReference>
<reference evidence="1 2" key="1">
    <citation type="journal article" date="2010" name="Arch. Virol.">
        <title>Two novel mastreviruses from chickpea (Cicer arietinum) in Australia.</title>
        <authorList>
            <person name="Thomas J.E."/>
            <person name="Parry J.N."/>
            <person name="Schwinghamer M.W."/>
            <person name="Dann E.K."/>
        </authorList>
    </citation>
    <scope>NUCLEOTIDE SEQUENCE [LARGE SCALE GENOMIC DNA]</scope>
    <source>
        <strain evidence="1">Qld 21</strain>
    </source>
</reference>
<evidence type="ECO:0000313" key="1">
    <source>
        <dbReference type="EMBL" id="ADQ52692.1"/>
    </source>
</evidence>
<protein>
    <submittedName>
        <fullName evidence="1">C3</fullName>
    </submittedName>
</protein>